<protein>
    <submittedName>
        <fullName evidence="1">Uncharacterized protein</fullName>
    </submittedName>
</protein>
<dbReference type="AlphaFoldDB" id="A0AAF0PRA4"/>
<sequence length="83" mass="9342">MFVPSNTVATSNTSANEISDLNEWENCDAYLNFHNMDDLYQNIGASILILPNEYGSEYDQVYSVVQVAGTPRVMFQGIENFPK</sequence>
<proteinExistence type="predicted"/>
<accession>A0AAF0PRA4</accession>
<evidence type="ECO:0000313" key="2">
    <source>
        <dbReference type="Proteomes" id="UP001234989"/>
    </source>
</evidence>
<dbReference type="Proteomes" id="UP001234989">
    <property type="component" value="Chromosome 1"/>
</dbReference>
<organism evidence="1 2">
    <name type="scientific">Solanum verrucosum</name>
    <dbReference type="NCBI Taxonomy" id="315347"/>
    <lineage>
        <taxon>Eukaryota</taxon>
        <taxon>Viridiplantae</taxon>
        <taxon>Streptophyta</taxon>
        <taxon>Embryophyta</taxon>
        <taxon>Tracheophyta</taxon>
        <taxon>Spermatophyta</taxon>
        <taxon>Magnoliopsida</taxon>
        <taxon>eudicotyledons</taxon>
        <taxon>Gunneridae</taxon>
        <taxon>Pentapetalae</taxon>
        <taxon>asterids</taxon>
        <taxon>lamiids</taxon>
        <taxon>Solanales</taxon>
        <taxon>Solanaceae</taxon>
        <taxon>Solanoideae</taxon>
        <taxon>Solaneae</taxon>
        <taxon>Solanum</taxon>
    </lineage>
</organism>
<dbReference type="EMBL" id="CP133612">
    <property type="protein sequence ID" value="WMV09197.1"/>
    <property type="molecule type" value="Genomic_DNA"/>
</dbReference>
<gene>
    <name evidence="1" type="ORF">MTR67_002582</name>
</gene>
<name>A0AAF0PRA4_SOLVR</name>
<keyword evidence="2" id="KW-1185">Reference proteome</keyword>
<evidence type="ECO:0000313" key="1">
    <source>
        <dbReference type="EMBL" id="WMV09197.1"/>
    </source>
</evidence>
<reference evidence="1" key="1">
    <citation type="submission" date="2023-08" db="EMBL/GenBank/DDBJ databases">
        <title>A de novo genome assembly of Solanum verrucosum Schlechtendal, a Mexican diploid species geographically isolated from the other diploid A-genome species in potato relatives.</title>
        <authorList>
            <person name="Hosaka K."/>
        </authorList>
    </citation>
    <scope>NUCLEOTIDE SEQUENCE</scope>
    <source>
        <tissue evidence="1">Young leaves</tissue>
    </source>
</reference>